<dbReference type="SUPFAM" id="SSF55781">
    <property type="entry name" value="GAF domain-like"/>
    <property type="match status" value="3"/>
</dbReference>
<evidence type="ECO:0000256" key="6">
    <source>
        <dbReference type="ARBA" id="ARBA00022777"/>
    </source>
</evidence>
<dbReference type="Pfam" id="PF01590">
    <property type="entry name" value="GAF"/>
    <property type="match status" value="2"/>
</dbReference>
<evidence type="ECO:0000256" key="8">
    <source>
        <dbReference type="ARBA" id="ARBA00023012"/>
    </source>
</evidence>
<dbReference type="InterPro" id="IPR036890">
    <property type="entry name" value="HATPase_C_sf"/>
</dbReference>
<reference evidence="10 11" key="1">
    <citation type="journal article" date="2016" name="Nat. Commun.">
        <title>Thousands of microbial genomes shed light on interconnected biogeochemical processes in an aquifer system.</title>
        <authorList>
            <person name="Anantharaman K."/>
            <person name="Brown C.T."/>
            <person name="Hug L.A."/>
            <person name="Sharon I."/>
            <person name="Castelle C.J."/>
            <person name="Probst A.J."/>
            <person name="Thomas B.C."/>
            <person name="Singh A."/>
            <person name="Wilkins M.J."/>
            <person name="Karaoz U."/>
            <person name="Brodie E.L."/>
            <person name="Williams K.H."/>
            <person name="Hubbard S.S."/>
            <person name="Banfield J.F."/>
        </authorList>
    </citation>
    <scope>NUCLEOTIDE SEQUENCE [LARGE SCALE GENOMIC DNA]</scope>
</reference>
<evidence type="ECO:0000313" key="10">
    <source>
        <dbReference type="EMBL" id="OGL53404.1"/>
    </source>
</evidence>
<dbReference type="InterPro" id="IPR003594">
    <property type="entry name" value="HATPase_dom"/>
</dbReference>
<dbReference type="SMART" id="SM00387">
    <property type="entry name" value="HATPase_c"/>
    <property type="match status" value="1"/>
</dbReference>
<keyword evidence="8" id="KW-0902">Two-component regulatory system</keyword>
<dbReference type="Proteomes" id="UP000178082">
    <property type="component" value="Unassembled WGS sequence"/>
</dbReference>
<evidence type="ECO:0000256" key="7">
    <source>
        <dbReference type="ARBA" id="ARBA00022840"/>
    </source>
</evidence>
<keyword evidence="7" id="KW-0067">ATP-binding</keyword>
<dbReference type="GO" id="GO:0005524">
    <property type="term" value="F:ATP binding"/>
    <property type="evidence" value="ECO:0007669"/>
    <property type="project" value="UniProtKB-KW"/>
</dbReference>
<dbReference type="SMART" id="SM00065">
    <property type="entry name" value="GAF"/>
    <property type="match status" value="3"/>
</dbReference>
<evidence type="ECO:0000256" key="3">
    <source>
        <dbReference type="ARBA" id="ARBA00022553"/>
    </source>
</evidence>
<evidence type="ECO:0000259" key="9">
    <source>
        <dbReference type="PROSITE" id="PS50109"/>
    </source>
</evidence>
<dbReference type="CDD" id="cd00082">
    <property type="entry name" value="HisKA"/>
    <property type="match status" value="1"/>
</dbReference>
<keyword evidence="4" id="KW-0808">Transferase</keyword>
<dbReference type="GO" id="GO:0000155">
    <property type="term" value="F:phosphorelay sensor kinase activity"/>
    <property type="evidence" value="ECO:0007669"/>
    <property type="project" value="InterPro"/>
</dbReference>
<dbReference type="InterPro" id="IPR003018">
    <property type="entry name" value="GAF"/>
</dbReference>
<evidence type="ECO:0000256" key="4">
    <source>
        <dbReference type="ARBA" id="ARBA00022679"/>
    </source>
</evidence>
<evidence type="ECO:0000256" key="2">
    <source>
        <dbReference type="ARBA" id="ARBA00012438"/>
    </source>
</evidence>
<sequence length="813" mass="90519">MIDKIQARILHQIIKIANSKPDIKTRLFRIADLIKDEFNLDICSIYLLDESASLLILRATNGLPIEFVDKIQFQLGQGITGEAAKYKKTKSSNDKSAIFSESLSKLLSKDLSKFKDLFENIIASISIPILDGESCLGVIELLLKKEFMFEPGLIEFLESIANQVSGIIRNAKIVYEANQSLSELKKINEIGKAMNSASSLETLLNLIVKTSLELIPSRGCFLRLHNRDTNKLEIKAFSGFDDYVKTNPALTLGQSVAGIVAKEGIPLIVHDIKTETRFTPTSRNLPFSSILSVPLIAKGNPIGTISLLDKIKDESFEGSLVFVLRDQNLLSTLASQAAIAVERASYYENMQIFGKENELKVRELSILHEISNAMRSTQNLNRRLYMILTAVTIGDGLGFNRAFLLMVNEKTNLLQGMMGVGPANAEEAGRIWSEISKEKKSLTETLLEKKPMEELARSKINEIGKSLRVPISTETGILSKTVLEKKPFNITNAWEDTRVDKKLLSKLNTDHLASVPLLAGDKVLGVLLVDNIFNKNPITQSDLNFLVMFANQAGLAIESARLYSYLEETNEELKKTQERLVESEKLAALGEMAAGVAHEIRNPLVSIGGFARRLHQKFNSNQPEGKYLDIIIREVKRLELILQDVLGFSRESQLLLSKNNINDTIEDILLFFDVEFKEKNIKVIFLLGKDIPQFLFDFQQIKQVLINLITNSIEAIGNNGTLEIKSYLKSDNNSISVEITDTGGGIPLNVLGNIFNPFFTTKNTGTGLGLALTRKIIEKHGGHIEIRNDIGKGATFELNLPLRSEDNVQAQKE</sequence>
<keyword evidence="6" id="KW-0418">Kinase</keyword>
<dbReference type="PANTHER" id="PTHR43065">
    <property type="entry name" value="SENSOR HISTIDINE KINASE"/>
    <property type="match status" value="1"/>
</dbReference>
<dbReference type="InterPro" id="IPR005467">
    <property type="entry name" value="His_kinase_dom"/>
</dbReference>
<evidence type="ECO:0000313" key="11">
    <source>
        <dbReference type="Proteomes" id="UP000178082"/>
    </source>
</evidence>
<dbReference type="PANTHER" id="PTHR43065:SF10">
    <property type="entry name" value="PEROXIDE STRESS-ACTIVATED HISTIDINE KINASE MAK3"/>
    <property type="match status" value="1"/>
</dbReference>
<dbReference type="AlphaFoldDB" id="A0A1F7SJK7"/>
<comment type="catalytic activity">
    <reaction evidence="1">
        <text>ATP + protein L-histidine = ADP + protein N-phospho-L-histidine.</text>
        <dbReference type="EC" id="2.7.13.3"/>
    </reaction>
</comment>
<organism evidence="10 11">
    <name type="scientific">Candidatus Schekmanbacteria bacterium RIFCSPLOWO2_12_FULL_38_15</name>
    <dbReference type="NCBI Taxonomy" id="1817883"/>
    <lineage>
        <taxon>Bacteria</taxon>
        <taxon>Candidatus Schekmaniibacteriota</taxon>
    </lineage>
</organism>
<protein>
    <recommendedName>
        <fullName evidence="2">histidine kinase</fullName>
        <ecNumber evidence="2">2.7.13.3</ecNumber>
    </recommendedName>
</protein>
<dbReference type="PROSITE" id="PS50109">
    <property type="entry name" value="HIS_KIN"/>
    <property type="match status" value="1"/>
</dbReference>
<dbReference type="EMBL" id="MGDI01000025">
    <property type="protein sequence ID" value="OGL53404.1"/>
    <property type="molecule type" value="Genomic_DNA"/>
</dbReference>
<dbReference type="SMART" id="SM00388">
    <property type="entry name" value="HisKA"/>
    <property type="match status" value="1"/>
</dbReference>
<feature type="domain" description="Histidine kinase" evidence="9">
    <location>
        <begin position="595"/>
        <end position="804"/>
    </location>
</feature>
<proteinExistence type="predicted"/>
<dbReference type="InterPro" id="IPR003661">
    <property type="entry name" value="HisK_dim/P_dom"/>
</dbReference>
<comment type="caution">
    <text evidence="10">The sequence shown here is derived from an EMBL/GenBank/DDBJ whole genome shotgun (WGS) entry which is preliminary data.</text>
</comment>
<dbReference type="SUPFAM" id="SSF47384">
    <property type="entry name" value="Homodimeric domain of signal transducing histidine kinase"/>
    <property type="match status" value="1"/>
</dbReference>
<evidence type="ECO:0000256" key="5">
    <source>
        <dbReference type="ARBA" id="ARBA00022741"/>
    </source>
</evidence>
<dbReference type="EC" id="2.7.13.3" evidence="2"/>
<keyword evidence="3" id="KW-0597">Phosphoprotein</keyword>
<dbReference type="Pfam" id="PF02518">
    <property type="entry name" value="HATPase_c"/>
    <property type="match status" value="1"/>
</dbReference>
<dbReference type="InterPro" id="IPR004358">
    <property type="entry name" value="Sig_transdc_His_kin-like_C"/>
</dbReference>
<keyword evidence="5" id="KW-0547">Nucleotide-binding</keyword>
<dbReference type="Gene3D" id="3.30.565.10">
    <property type="entry name" value="Histidine kinase-like ATPase, C-terminal domain"/>
    <property type="match status" value="1"/>
</dbReference>
<dbReference type="Gene3D" id="1.10.287.130">
    <property type="match status" value="1"/>
</dbReference>
<dbReference type="InterPro" id="IPR029016">
    <property type="entry name" value="GAF-like_dom_sf"/>
</dbReference>
<dbReference type="STRING" id="1817883.A3G31_07845"/>
<dbReference type="InterPro" id="IPR036097">
    <property type="entry name" value="HisK_dim/P_sf"/>
</dbReference>
<evidence type="ECO:0000256" key="1">
    <source>
        <dbReference type="ARBA" id="ARBA00000085"/>
    </source>
</evidence>
<accession>A0A1F7SJK7</accession>
<dbReference type="SUPFAM" id="SSF55874">
    <property type="entry name" value="ATPase domain of HSP90 chaperone/DNA topoisomerase II/histidine kinase"/>
    <property type="match status" value="1"/>
</dbReference>
<dbReference type="Gene3D" id="3.30.450.40">
    <property type="match status" value="3"/>
</dbReference>
<dbReference type="PRINTS" id="PR00344">
    <property type="entry name" value="BCTRLSENSOR"/>
</dbReference>
<gene>
    <name evidence="10" type="ORF">A3G31_07845</name>
</gene>
<dbReference type="Pfam" id="PF13185">
    <property type="entry name" value="GAF_2"/>
    <property type="match status" value="1"/>
</dbReference>
<dbReference type="Pfam" id="PF00512">
    <property type="entry name" value="HisKA"/>
    <property type="match status" value="1"/>
</dbReference>
<name>A0A1F7SJK7_9BACT</name>